<reference evidence="1 2" key="1">
    <citation type="submission" date="2019-05" db="EMBL/GenBank/DDBJ databases">
        <title>Panacibacter sp. strain 17mud1-8 Genome sequencing and assembly.</title>
        <authorList>
            <person name="Chhetri G."/>
        </authorList>
    </citation>
    <scope>NUCLEOTIDE SEQUENCE [LARGE SCALE GENOMIC DNA]</scope>
    <source>
        <strain evidence="1 2">17mud1-8</strain>
    </source>
</reference>
<sequence>MRRFVLLCSIFLCSFTTKSTTETGPNDGKHFPSLLSGSTASAAHSLVDSLYTNIHLDEAGLGREAFFKAYQGYQYLLSKNKLTKENILTICDYTQSSSQKRLYVIDLAAGKLLFNTYVAHGHNSGGTMATSFSNVNSSNKSSEGFLVTAETYVGHNGYSMRFDGMERNFNGNVRDRAVVMHGSDYVSAERAANGAMMGRSWGCPAVSRTDCNQIIDKIKGGSCFFINTSDPVYAHSSSILNARFEWPSLTMPELPLQEITVAPQQ</sequence>
<evidence type="ECO:0000313" key="2">
    <source>
        <dbReference type="Proteomes" id="UP000305848"/>
    </source>
</evidence>
<dbReference type="Proteomes" id="UP000305848">
    <property type="component" value="Unassembled WGS sequence"/>
</dbReference>
<dbReference type="OrthoDB" id="9815195at2"/>
<name>A0A4U3L9D6_9BACT</name>
<organism evidence="1 2">
    <name type="scientific">Ilyomonas limi</name>
    <dbReference type="NCBI Taxonomy" id="2575867"/>
    <lineage>
        <taxon>Bacteria</taxon>
        <taxon>Pseudomonadati</taxon>
        <taxon>Bacteroidota</taxon>
        <taxon>Chitinophagia</taxon>
        <taxon>Chitinophagales</taxon>
        <taxon>Chitinophagaceae</taxon>
        <taxon>Ilyomonas</taxon>
    </lineage>
</organism>
<dbReference type="PANTHER" id="PTHR38477">
    <property type="entry name" value="HYPOTHETICAL EXPORTED PROTEIN"/>
    <property type="match status" value="1"/>
</dbReference>
<dbReference type="PANTHER" id="PTHR38477:SF1">
    <property type="entry name" value="MUREIN L,D-TRANSPEPTIDASE CATALYTIC DOMAIN FAMILY PROTEIN"/>
    <property type="match status" value="1"/>
</dbReference>
<dbReference type="Pfam" id="PF13645">
    <property type="entry name" value="YkuD_2"/>
    <property type="match status" value="1"/>
</dbReference>
<proteinExistence type="predicted"/>
<comment type="caution">
    <text evidence="1">The sequence shown here is derived from an EMBL/GenBank/DDBJ whole genome shotgun (WGS) entry which is preliminary data.</text>
</comment>
<gene>
    <name evidence="1" type="ORF">FC093_06115</name>
</gene>
<dbReference type="AlphaFoldDB" id="A0A4U3L9D6"/>
<dbReference type="EMBL" id="SZQL01000003">
    <property type="protein sequence ID" value="TKK70317.1"/>
    <property type="molecule type" value="Genomic_DNA"/>
</dbReference>
<evidence type="ECO:0000313" key="1">
    <source>
        <dbReference type="EMBL" id="TKK70317.1"/>
    </source>
</evidence>
<keyword evidence="2" id="KW-1185">Reference proteome</keyword>
<dbReference type="RefSeq" id="WP_137260862.1">
    <property type="nucleotide sequence ID" value="NZ_SZQL01000003.1"/>
</dbReference>
<dbReference type="InterPro" id="IPR032676">
    <property type="entry name" value="YkuD_2"/>
</dbReference>
<accession>A0A4U3L9D6</accession>
<protein>
    <submittedName>
        <fullName evidence="1">Murein L,D-transpeptidase catalytic domain family protein</fullName>
    </submittedName>
</protein>